<sequence>KFTSFTNEIRKLTQQFNEVSDLNQVLMETPIDIRSQIRNYGDTFEQVEEFSLPKSFASMTFAQIIPEVNAIVVENDNKLYIVDTFHQGALYQVKSQEAVITAIYCNQHIYLVFAHSVIQISCSTNVDQSLNLSLQENTVKFSVQSQQKQMKFQQINQIETKYELTSGCAVRSRIFLGDTKGCIIELTDDKLVNVTNFIPILNDFLSKKTKIVQMVEDESRNVIYALTEAKKILVFEVGSDDIKQIKSNLIDPQIHQIQSIMRNQSSGINLCSTTKSGYVSYYTLNEDHQANTVNFTQMDQNDFNQLKKQSSEGKIHPSNQMMVHRFKQKHGFHLFGDEDQIQYVHLDQTIKKQLKKVAEKILYSI</sequence>
<name>A0A146KBA7_9EUKA</name>
<dbReference type="GO" id="GO:0006606">
    <property type="term" value="P:protein import into nucleus"/>
    <property type="evidence" value="ECO:0007669"/>
    <property type="project" value="TreeGrafter"/>
</dbReference>
<dbReference type="EMBL" id="GDID01003810">
    <property type="protein sequence ID" value="JAP92796.1"/>
    <property type="molecule type" value="Transcribed_RNA"/>
</dbReference>
<proteinExistence type="predicted"/>
<dbReference type="GO" id="GO:0036228">
    <property type="term" value="P:protein localization to nuclear inner membrane"/>
    <property type="evidence" value="ECO:0007669"/>
    <property type="project" value="TreeGrafter"/>
</dbReference>
<dbReference type="InterPro" id="IPR004870">
    <property type="entry name" value="Nucleoporin_Nup155"/>
</dbReference>
<organism evidence="1">
    <name type="scientific">Trepomonas sp. PC1</name>
    <dbReference type="NCBI Taxonomy" id="1076344"/>
    <lineage>
        <taxon>Eukaryota</taxon>
        <taxon>Metamonada</taxon>
        <taxon>Diplomonadida</taxon>
        <taxon>Hexamitidae</taxon>
        <taxon>Hexamitinae</taxon>
        <taxon>Trepomonas</taxon>
    </lineage>
</organism>
<dbReference type="GO" id="GO:0000972">
    <property type="term" value="P:transcription-dependent tethering of RNA polymerase II gene DNA at nuclear periphery"/>
    <property type="evidence" value="ECO:0007669"/>
    <property type="project" value="TreeGrafter"/>
</dbReference>
<dbReference type="AlphaFoldDB" id="A0A146KBA7"/>
<protein>
    <submittedName>
        <fullName evidence="1">Uncharacterized protein</fullName>
    </submittedName>
</protein>
<feature type="non-terminal residue" evidence="1">
    <location>
        <position position="365"/>
    </location>
</feature>
<evidence type="ECO:0000313" key="1">
    <source>
        <dbReference type="EMBL" id="JAP92796.1"/>
    </source>
</evidence>
<dbReference type="PANTHER" id="PTHR10350:SF6">
    <property type="entry name" value="NUCLEAR PORE COMPLEX PROTEIN NUP155"/>
    <property type="match status" value="1"/>
</dbReference>
<dbReference type="GO" id="GO:0017056">
    <property type="term" value="F:structural constituent of nuclear pore"/>
    <property type="evidence" value="ECO:0007669"/>
    <property type="project" value="InterPro"/>
</dbReference>
<reference evidence="1" key="1">
    <citation type="submission" date="2015-07" db="EMBL/GenBank/DDBJ databases">
        <title>Adaptation to a free-living lifestyle via gene acquisitions in the diplomonad Trepomonas sp. PC1.</title>
        <authorList>
            <person name="Xu F."/>
            <person name="Jerlstrom-Hultqvist J."/>
            <person name="Kolisko M."/>
            <person name="Simpson A.G.B."/>
            <person name="Roger A.J."/>
            <person name="Svard S.G."/>
            <person name="Andersson J.O."/>
        </authorList>
    </citation>
    <scope>NUCLEOTIDE SEQUENCE</scope>
    <source>
        <strain evidence="1">PC1</strain>
    </source>
</reference>
<feature type="non-terminal residue" evidence="1">
    <location>
        <position position="1"/>
    </location>
</feature>
<accession>A0A146KBA7</accession>
<gene>
    <name evidence="1" type="ORF">TPC1_15143</name>
</gene>
<dbReference type="PANTHER" id="PTHR10350">
    <property type="entry name" value="NUCLEAR PORE COMPLEX PROTEIN NUP155"/>
    <property type="match status" value="1"/>
</dbReference>
<dbReference type="GO" id="GO:0006405">
    <property type="term" value="P:RNA export from nucleus"/>
    <property type="evidence" value="ECO:0007669"/>
    <property type="project" value="TreeGrafter"/>
</dbReference>
<dbReference type="GO" id="GO:0044611">
    <property type="term" value="C:nuclear pore inner ring"/>
    <property type="evidence" value="ECO:0007669"/>
    <property type="project" value="TreeGrafter"/>
</dbReference>